<dbReference type="Proteomes" id="UP000515125">
    <property type="component" value="Unplaced"/>
</dbReference>
<dbReference type="RefSeq" id="XP_026192824.1">
    <property type="nucleotide sequence ID" value="XM_026337039.1"/>
</dbReference>
<evidence type="ECO:0000313" key="3">
    <source>
        <dbReference type="RefSeq" id="XP_026192824.1"/>
    </source>
</evidence>
<proteinExistence type="predicted"/>
<feature type="compositionally biased region" description="Basic and acidic residues" evidence="1">
    <location>
        <begin position="428"/>
        <end position="445"/>
    </location>
</feature>
<organism evidence="2 3">
    <name type="scientific">Cyclospora cayetanensis</name>
    <dbReference type="NCBI Taxonomy" id="88456"/>
    <lineage>
        <taxon>Eukaryota</taxon>
        <taxon>Sar</taxon>
        <taxon>Alveolata</taxon>
        <taxon>Apicomplexa</taxon>
        <taxon>Conoidasida</taxon>
        <taxon>Coccidia</taxon>
        <taxon>Eucoccidiorida</taxon>
        <taxon>Eimeriorina</taxon>
        <taxon>Eimeriidae</taxon>
        <taxon>Cyclospora</taxon>
    </lineage>
</organism>
<keyword evidence="2" id="KW-1185">Reference proteome</keyword>
<protein>
    <submittedName>
        <fullName evidence="3">AF4/FMR2 family member 4</fullName>
    </submittedName>
</protein>
<feature type="compositionally biased region" description="Basic and acidic residues" evidence="1">
    <location>
        <begin position="27"/>
        <end position="38"/>
    </location>
</feature>
<feature type="region of interest" description="Disordered" evidence="1">
    <location>
        <begin position="425"/>
        <end position="459"/>
    </location>
</feature>
<dbReference type="GeneID" id="34621532"/>
<evidence type="ECO:0000313" key="2">
    <source>
        <dbReference type="Proteomes" id="UP000515125"/>
    </source>
</evidence>
<gene>
    <name evidence="3" type="primary">LOC34621532</name>
</gene>
<evidence type="ECO:0000256" key="1">
    <source>
        <dbReference type="SAM" id="MobiDB-lite"/>
    </source>
</evidence>
<accession>A0A6P6RZ79</accession>
<feature type="compositionally biased region" description="Acidic residues" evidence="1">
    <location>
        <begin position="48"/>
        <end position="60"/>
    </location>
</feature>
<reference evidence="3" key="1">
    <citation type="submission" date="2025-08" db="UniProtKB">
        <authorList>
            <consortium name="RefSeq"/>
        </authorList>
    </citation>
    <scope>IDENTIFICATION</scope>
</reference>
<feature type="compositionally biased region" description="Low complexity" evidence="1">
    <location>
        <begin position="448"/>
        <end position="458"/>
    </location>
</feature>
<feature type="region of interest" description="Disordered" evidence="1">
    <location>
        <begin position="1"/>
        <end position="75"/>
    </location>
</feature>
<sequence>MASSRAADLPDAANTPSRLCPAGKAAATDEKKNGDDRNCVTASAQDMGDPDAAEPGEISDGDLCSNPRDRTEASPAAAVYPPVKAPHLFVLTTSLDRYLVLSAVALAACETPVHAAVAEGSAAAADAAEEVSETETPAAPAAAGAGPSYRGCLMWRLGCLGGWTQSLSASCAEPSRVSVGCGDATIRAADLSSAVNAQLSSGSPQASSGAVAVADAAAGPLKAAAADEAAPCGEAPPAAAPSEQQQLWRRQQQLRQQGLLLSAAAFSEAAVEAAATSVDAVLLPPLQQQREHNRAPTGQQQQQALQEDAQLLLFLLGDQRQEARAAAEAALPSLLGALPQVSLAGRHTSHAFAAFPETSSSKSGCSPHVQAALLLAAGLVPEAVEAYLQANLASFALLLCRLRLRSEHPLQYTAFDAWLAEPSEETLQEEHEQDGQQNRQERHLQDWQPPQEQHCQQEPQKRIGRLLRLALMLESLPAGS</sequence>
<dbReference type="AlphaFoldDB" id="A0A6P6RZ79"/>
<name>A0A6P6RZ79_9EIME</name>